<evidence type="ECO:0000313" key="3">
    <source>
        <dbReference type="EMBL" id="NHC13715.1"/>
    </source>
</evidence>
<keyword evidence="4" id="KW-1185">Reference proteome</keyword>
<proteinExistence type="predicted"/>
<gene>
    <name evidence="3" type="ORF">G9H71_07970</name>
</gene>
<dbReference type="InterPro" id="IPR005097">
    <property type="entry name" value="Sacchrp_dh_NADP-bd"/>
</dbReference>
<dbReference type="PANTHER" id="PTHR12286">
    <property type="entry name" value="SACCHAROPINE DEHYDROGENASE-LIKE OXIDOREDUCTASE"/>
    <property type="match status" value="1"/>
</dbReference>
<organism evidence="3 4">
    <name type="scientific">Motilibacter deserti</name>
    <dbReference type="NCBI Taxonomy" id="2714956"/>
    <lineage>
        <taxon>Bacteria</taxon>
        <taxon>Bacillati</taxon>
        <taxon>Actinomycetota</taxon>
        <taxon>Actinomycetes</taxon>
        <taxon>Motilibacterales</taxon>
        <taxon>Motilibacteraceae</taxon>
        <taxon>Motilibacter</taxon>
    </lineage>
</organism>
<dbReference type="PANTHER" id="PTHR12286:SF5">
    <property type="entry name" value="SACCHAROPINE DEHYDROGENASE-LIKE OXIDOREDUCTASE"/>
    <property type="match status" value="1"/>
</dbReference>
<feature type="compositionally biased region" description="Basic and acidic residues" evidence="1">
    <location>
        <begin position="208"/>
        <end position="223"/>
    </location>
</feature>
<evidence type="ECO:0000259" key="2">
    <source>
        <dbReference type="Pfam" id="PF03435"/>
    </source>
</evidence>
<dbReference type="InterPro" id="IPR051276">
    <property type="entry name" value="Saccharopine_DH-like_oxidrdct"/>
</dbReference>
<accession>A0ABX0GVQ1</accession>
<dbReference type="InterPro" id="IPR036291">
    <property type="entry name" value="NAD(P)-bd_dom_sf"/>
</dbReference>
<sequence>MLDVVLLGATGLVGRATAAYLAGAAPPGTRVGLAGRSRDRLHAVRDGLPDAAASWPLLVVDVGDDEALSRLVARTRVVATTVGPYARHGLPLVVACARSRTDYVDLTGETLFVRRSIDAAHGAAVRSGARIVHAAGFDSVPSDLAVLLLAERARADGAGTLTRTVLVAGPMRGGIGGGTYESLREQLDAARRDPRARAVLRDPYALSPDRRSEPPDPRGRPVVDRLGGAWTAPFPMAPFNSRVVRRSNALLGFAYGRGLDYSEALRVAEGPAGPPLAAATALGLGALGLLLAAPATRRVVDRALPAPGEGPSLHDGRPGHFRTTTRTVTTEGARYAAVVGGPYDPGYAATARMLAQSALCLALDRDELPDRAGVLTPATALGGRLADRLRAAGLTLSVAPA</sequence>
<dbReference type="SUPFAM" id="SSF51735">
    <property type="entry name" value="NAD(P)-binding Rossmann-fold domains"/>
    <property type="match status" value="1"/>
</dbReference>
<dbReference type="EMBL" id="JAANNP010000002">
    <property type="protein sequence ID" value="NHC13715.1"/>
    <property type="molecule type" value="Genomic_DNA"/>
</dbReference>
<dbReference type="Gene3D" id="3.40.50.720">
    <property type="entry name" value="NAD(P)-binding Rossmann-like Domain"/>
    <property type="match status" value="1"/>
</dbReference>
<protein>
    <submittedName>
        <fullName evidence="3">Enoyl-ACP reductase</fullName>
    </submittedName>
</protein>
<evidence type="ECO:0000313" key="4">
    <source>
        <dbReference type="Proteomes" id="UP000800981"/>
    </source>
</evidence>
<dbReference type="Proteomes" id="UP000800981">
    <property type="component" value="Unassembled WGS sequence"/>
</dbReference>
<comment type="caution">
    <text evidence="3">The sequence shown here is derived from an EMBL/GenBank/DDBJ whole genome shotgun (WGS) entry which is preliminary data.</text>
</comment>
<dbReference type="Pfam" id="PF03435">
    <property type="entry name" value="Sacchrp_dh_NADP"/>
    <property type="match status" value="1"/>
</dbReference>
<feature type="domain" description="Saccharopine dehydrogenase NADP binding" evidence="2">
    <location>
        <begin position="4"/>
        <end position="128"/>
    </location>
</feature>
<evidence type="ECO:0000256" key="1">
    <source>
        <dbReference type="SAM" id="MobiDB-lite"/>
    </source>
</evidence>
<feature type="region of interest" description="Disordered" evidence="1">
    <location>
        <begin position="200"/>
        <end position="223"/>
    </location>
</feature>
<name>A0ABX0GVQ1_9ACTN</name>
<reference evidence="3 4" key="1">
    <citation type="submission" date="2020-03" db="EMBL/GenBank/DDBJ databases">
        <title>Two novel Motilibacter sp.</title>
        <authorList>
            <person name="Liu S."/>
        </authorList>
    </citation>
    <scope>NUCLEOTIDE SEQUENCE [LARGE SCALE GENOMIC DNA]</scope>
    <source>
        <strain evidence="3 4">E257</strain>
    </source>
</reference>